<feature type="compositionally biased region" description="Acidic residues" evidence="1">
    <location>
        <begin position="152"/>
        <end position="161"/>
    </location>
</feature>
<feature type="region of interest" description="Disordered" evidence="1">
    <location>
        <begin position="105"/>
        <end position="163"/>
    </location>
</feature>
<evidence type="ECO:0000256" key="1">
    <source>
        <dbReference type="SAM" id="MobiDB-lite"/>
    </source>
</evidence>
<protein>
    <submittedName>
        <fullName evidence="2">Uncharacterized protein</fullName>
    </submittedName>
</protein>
<dbReference type="EMBL" id="ML987204">
    <property type="protein sequence ID" value="KAF2243874.1"/>
    <property type="molecule type" value="Genomic_DNA"/>
</dbReference>
<accession>A0A6A6I056</accession>
<sequence>MARGKAPAQNQAADPVAPSSPPTGKDVQNAREQIRKALSAADNNEYNRLVTAIGKNKNKGPEIYARNSKSLRDFLATRLRAITPHNAYAVIRAQVYTGAVLPTFEDMEPQDDDGELQRRQPIDEAGVSPGAMSSDEFTDRDPATPPVRIDDQQQEEDDDDSTIQVSDVLSSDDEEAATPEEEIGISFGEFQHFPKGTVSMIPIRDTASFPVGLIVNWDGAKVGTMHMRATDASVDEVQITLADSPHKLVSVKDTEVLLFLLGKNPRPGVLDVREGSLGPGKKLKLSPIPHTEPWLGGPDSELKVFYEVDEDDYARDSEE</sequence>
<dbReference type="RefSeq" id="XP_033678878.1">
    <property type="nucleotide sequence ID" value="XM_033833924.1"/>
</dbReference>
<evidence type="ECO:0000313" key="2">
    <source>
        <dbReference type="EMBL" id="KAF2243874.1"/>
    </source>
</evidence>
<gene>
    <name evidence="2" type="ORF">BU26DRAFT_569769</name>
</gene>
<feature type="region of interest" description="Disordered" evidence="1">
    <location>
        <begin position="1"/>
        <end position="29"/>
    </location>
</feature>
<proteinExistence type="predicted"/>
<dbReference type="AlphaFoldDB" id="A0A6A6I056"/>
<feature type="compositionally biased region" description="Acidic residues" evidence="1">
    <location>
        <begin position="105"/>
        <end position="114"/>
    </location>
</feature>
<evidence type="ECO:0000313" key="3">
    <source>
        <dbReference type="Proteomes" id="UP000800094"/>
    </source>
</evidence>
<reference evidence="2" key="1">
    <citation type="journal article" date="2020" name="Stud. Mycol.">
        <title>101 Dothideomycetes genomes: a test case for predicting lifestyles and emergence of pathogens.</title>
        <authorList>
            <person name="Haridas S."/>
            <person name="Albert R."/>
            <person name="Binder M."/>
            <person name="Bloem J."/>
            <person name="Labutti K."/>
            <person name="Salamov A."/>
            <person name="Andreopoulos B."/>
            <person name="Baker S."/>
            <person name="Barry K."/>
            <person name="Bills G."/>
            <person name="Bluhm B."/>
            <person name="Cannon C."/>
            <person name="Castanera R."/>
            <person name="Culley D."/>
            <person name="Daum C."/>
            <person name="Ezra D."/>
            <person name="Gonzalez J."/>
            <person name="Henrissat B."/>
            <person name="Kuo A."/>
            <person name="Liang C."/>
            <person name="Lipzen A."/>
            <person name="Lutzoni F."/>
            <person name="Magnuson J."/>
            <person name="Mondo S."/>
            <person name="Nolan M."/>
            <person name="Ohm R."/>
            <person name="Pangilinan J."/>
            <person name="Park H.-J."/>
            <person name="Ramirez L."/>
            <person name="Alfaro M."/>
            <person name="Sun H."/>
            <person name="Tritt A."/>
            <person name="Yoshinaga Y."/>
            <person name="Zwiers L.-H."/>
            <person name="Turgeon B."/>
            <person name="Goodwin S."/>
            <person name="Spatafora J."/>
            <person name="Crous P."/>
            <person name="Grigoriev I."/>
        </authorList>
    </citation>
    <scope>NUCLEOTIDE SEQUENCE</scope>
    <source>
        <strain evidence="2">CBS 122368</strain>
    </source>
</reference>
<dbReference type="Proteomes" id="UP000800094">
    <property type="component" value="Unassembled WGS sequence"/>
</dbReference>
<name>A0A6A6I056_9PLEO</name>
<keyword evidence="3" id="KW-1185">Reference proteome</keyword>
<dbReference type="GeneID" id="54587254"/>
<organism evidence="2 3">
    <name type="scientific">Trematosphaeria pertusa</name>
    <dbReference type="NCBI Taxonomy" id="390896"/>
    <lineage>
        <taxon>Eukaryota</taxon>
        <taxon>Fungi</taxon>
        <taxon>Dikarya</taxon>
        <taxon>Ascomycota</taxon>
        <taxon>Pezizomycotina</taxon>
        <taxon>Dothideomycetes</taxon>
        <taxon>Pleosporomycetidae</taxon>
        <taxon>Pleosporales</taxon>
        <taxon>Massarineae</taxon>
        <taxon>Trematosphaeriaceae</taxon>
        <taxon>Trematosphaeria</taxon>
    </lineage>
</organism>